<sequence>MQQTEPTGRCDFIDMLEESAHFKRPVQVELRSGESFQAQVLDVVTESGEDYVLFPDRERVPVTQIVGCRSTFDHDPHSYDEKL</sequence>
<keyword evidence="2" id="KW-1185">Reference proteome</keyword>
<name>A0A9X3ET33_9BACT</name>
<dbReference type="Proteomes" id="UP001150924">
    <property type="component" value="Unassembled WGS sequence"/>
</dbReference>
<evidence type="ECO:0000313" key="1">
    <source>
        <dbReference type="EMBL" id="MCY1008919.1"/>
    </source>
</evidence>
<accession>A0A9X3ET33</accession>
<organism evidence="1 2">
    <name type="scientific">Nannocystis pusilla</name>
    <dbReference type="NCBI Taxonomy" id="889268"/>
    <lineage>
        <taxon>Bacteria</taxon>
        <taxon>Pseudomonadati</taxon>
        <taxon>Myxococcota</taxon>
        <taxon>Polyangia</taxon>
        <taxon>Nannocystales</taxon>
        <taxon>Nannocystaceae</taxon>
        <taxon>Nannocystis</taxon>
    </lineage>
</organism>
<dbReference type="InterPro" id="IPR038626">
    <property type="entry name" value="Rof-like_sf"/>
</dbReference>
<dbReference type="Gene3D" id="2.30.30.400">
    <property type="entry name" value="Rof-like"/>
    <property type="match status" value="1"/>
</dbReference>
<dbReference type="RefSeq" id="WP_267710020.1">
    <property type="nucleotide sequence ID" value="NZ_JAPNKE010000002.1"/>
</dbReference>
<dbReference type="InterPro" id="IPR023534">
    <property type="entry name" value="Rof/RNase_P-like"/>
</dbReference>
<dbReference type="SUPFAM" id="SSF101744">
    <property type="entry name" value="Rof/RNase P subunit-like"/>
    <property type="match status" value="1"/>
</dbReference>
<evidence type="ECO:0000313" key="2">
    <source>
        <dbReference type="Proteomes" id="UP001150924"/>
    </source>
</evidence>
<comment type="caution">
    <text evidence="1">The sequence shown here is derived from an EMBL/GenBank/DDBJ whole genome shotgun (WGS) entry which is preliminary data.</text>
</comment>
<gene>
    <name evidence="1" type="ORF">OV079_25850</name>
</gene>
<evidence type="ECO:0008006" key="3">
    <source>
        <dbReference type="Google" id="ProtNLM"/>
    </source>
</evidence>
<dbReference type="EMBL" id="JAPNKE010000002">
    <property type="protein sequence ID" value="MCY1008919.1"/>
    <property type="molecule type" value="Genomic_DNA"/>
</dbReference>
<proteinExistence type="predicted"/>
<dbReference type="AlphaFoldDB" id="A0A9X3ET33"/>
<reference evidence="1" key="1">
    <citation type="submission" date="2022-11" db="EMBL/GenBank/DDBJ databases">
        <title>Minimal conservation of predation-associated metabolite biosynthetic gene clusters underscores biosynthetic potential of Myxococcota including descriptions for ten novel species: Archangium lansinium sp. nov., Myxococcus landrumus sp. nov., Nannocystis bai.</title>
        <authorList>
            <person name="Ahearne A."/>
            <person name="Stevens C."/>
            <person name="Phillips K."/>
        </authorList>
    </citation>
    <scope>NUCLEOTIDE SEQUENCE</scope>
    <source>
        <strain evidence="1">Na p29</strain>
    </source>
</reference>
<protein>
    <recommendedName>
        <fullName evidence="3">Rho-binding antiterminator</fullName>
    </recommendedName>
</protein>